<feature type="region of interest" description="Disordered" evidence="1">
    <location>
        <begin position="41"/>
        <end position="67"/>
    </location>
</feature>
<proteinExistence type="predicted"/>
<sequence>MVCIGSGSRPSTEGHRGAGTQRNSLYPFVRLSNARPRLMPVEPTHRRRKNHSRHKQESSGCIRKRDSLAASEVERPCRHFESVCPSTGNTTRYAHVPVATSVQSNGPMSRRSSLRSPFPTTATRQSKSEQGSVRQRRAQMYLQRDCFGDTSFCGCTCSQWPPPPTQTASAPKEQSVRVERYCPHLDRS</sequence>
<protein>
    <submittedName>
        <fullName evidence="2">Uncharacterized protein</fullName>
    </submittedName>
</protein>
<gene>
    <name evidence="2" type="ORF">SAMN05192539_1020126</name>
</gene>
<dbReference type="EMBL" id="FNYE01000020">
    <property type="protein sequence ID" value="SEJ85292.1"/>
    <property type="molecule type" value="Genomic_DNA"/>
</dbReference>
<keyword evidence="3" id="KW-1185">Reference proteome</keyword>
<feature type="region of interest" description="Disordered" evidence="1">
    <location>
        <begin position="100"/>
        <end position="135"/>
    </location>
</feature>
<feature type="compositionally biased region" description="Basic residues" evidence="1">
    <location>
        <begin position="45"/>
        <end position="54"/>
    </location>
</feature>
<name>A0A1H7CDV1_9BURK</name>
<feature type="region of interest" description="Disordered" evidence="1">
    <location>
        <begin position="1"/>
        <end position="22"/>
    </location>
</feature>
<reference evidence="3" key="1">
    <citation type="submission" date="2016-10" db="EMBL/GenBank/DDBJ databases">
        <authorList>
            <person name="Varghese N."/>
            <person name="Submissions S."/>
        </authorList>
    </citation>
    <scope>NUCLEOTIDE SEQUENCE [LARGE SCALE GENOMIC DNA]</scope>
    <source>
        <strain evidence="3">LMG 26031</strain>
    </source>
</reference>
<accession>A0A1H7CDV1</accession>
<evidence type="ECO:0000313" key="2">
    <source>
        <dbReference type="EMBL" id="SEJ85292.1"/>
    </source>
</evidence>
<dbReference type="AlphaFoldDB" id="A0A1H7CDV1"/>
<evidence type="ECO:0000256" key="1">
    <source>
        <dbReference type="SAM" id="MobiDB-lite"/>
    </source>
</evidence>
<evidence type="ECO:0000313" key="3">
    <source>
        <dbReference type="Proteomes" id="UP000198866"/>
    </source>
</evidence>
<dbReference type="Proteomes" id="UP000198866">
    <property type="component" value="Unassembled WGS sequence"/>
</dbReference>
<organism evidence="2 3">
    <name type="scientific">Paraburkholderia diazotrophica</name>
    <dbReference type="NCBI Taxonomy" id="667676"/>
    <lineage>
        <taxon>Bacteria</taxon>
        <taxon>Pseudomonadati</taxon>
        <taxon>Pseudomonadota</taxon>
        <taxon>Betaproteobacteria</taxon>
        <taxon>Burkholderiales</taxon>
        <taxon>Burkholderiaceae</taxon>
        <taxon>Paraburkholderia</taxon>
    </lineage>
</organism>
<dbReference type="STRING" id="667676.SAMN05192539_1020126"/>
<feature type="compositionally biased region" description="Polar residues" evidence="1">
    <location>
        <begin position="100"/>
        <end position="133"/>
    </location>
</feature>